<dbReference type="AlphaFoldDB" id="L0KEK8"/>
<dbReference type="SMART" id="SM01245">
    <property type="entry name" value="Jag_N"/>
    <property type="match status" value="1"/>
</dbReference>
<gene>
    <name evidence="6" type="primary">khpB</name>
    <name evidence="6" type="synonym">eloR</name>
    <name evidence="9" type="ordered locus">Halha_2631</name>
</gene>
<dbReference type="GO" id="GO:0009252">
    <property type="term" value="P:peptidoglycan biosynthetic process"/>
    <property type="evidence" value="ECO:0007669"/>
    <property type="project" value="UniProtKB-UniRule"/>
</dbReference>
<dbReference type="GO" id="GO:0008360">
    <property type="term" value="P:regulation of cell shape"/>
    <property type="evidence" value="ECO:0007669"/>
    <property type="project" value="UniProtKB-KW"/>
</dbReference>
<evidence type="ECO:0000313" key="10">
    <source>
        <dbReference type="Proteomes" id="UP000010880"/>
    </source>
</evidence>
<keyword evidence="4 6" id="KW-0143">Chaperone</keyword>
<dbReference type="PANTHER" id="PTHR35800:SF1">
    <property type="entry name" value="RNA-BINDING PROTEIN KHPB"/>
    <property type="match status" value="1"/>
</dbReference>
<dbReference type="InterPro" id="IPR038008">
    <property type="entry name" value="Jag_KH"/>
</dbReference>
<keyword evidence="1 6" id="KW-0963">Cytoplasm</keyword>
<comment type="subcellular location">
    <subcellularLocation>
        <location evidence="6">Cytoplasm</location>
    </subcellularLocation>
</comment>
<dbReference type="GO" id="GO:0071555">
    <property type="term" value="P:cell wall organization"/>
    <property type="evidence" value="ECO:0007669"/>
    <property type="project" value="UniProtKB-KW"/>
</dbReference>
<dbReference type="InterPro" id="IPR036867">
    <property type="entry name" value="R3H_dom_sf"/>
</dbReference>
<evidence type="ECO:0000256" key="7">
    <source>
        <dbReference type="SAM" id="MobiDB-lite"/>
    </source>
</evidence>
<dbReference type="HOGENOM" id="CLU_042512_0_1_9"/>
<comment type="domain">
    <text evidence="6">Has an N-terminal Jag-N domain and 2 RNA-binding domains (KH and R3H).</text>
</comment>
<dbReference type="OrthoDB" id="9794483at2"/>
<evidence type="ECO:0000313" key="9">
    <source>
        <dbReference type="EMBL" id="AGB42503.1"/>
    </source>
</evidence>
<evidence type="ECO:0000256" key="6">
    <source>
        <dbReference type="HAMAP-Rule" id="MF_00867"/>
    </source>
</evidence>
<evidence type="ECO:0000256" key="2">
    <source>
        <dbReference type="ARBA" id="ARBA00022884"/>
    </source>
</evidence>
<dbReference type="Pfam" id="PF13083">
    <property type="entry name" value="KH_KhpA-B"/>
    <property type="match status" value="1"/>
</dbReference>
<dbReference type="InterPro" id="IPR039247">
    <property type="entry name" value="KhpB"/>
</dbReference>
<sequence>MQRVIVTGETIEEALDEGLEKLDAKRDEVNYDVLEEPKDGFLGIFGRQIAKLEVTKQKSKVEKALVFLEELLEEMDLGFEVELVENRVSDNEAIFNISGDDLGIIIGHRGNTLDSLQYLTNLAVNKGEKDYLHVALDAEGYRQRRKQTLKNLALKLAKKSKKEGRQITLDPMPPHERKIIHKSLQKVSGVATQSKGQDPNRKVVINAS</sequence>
<dbReference type="PROSITE" id="PS51061">
    <property type="entry name" value="R3H"/>
    <property type="match status" value="1"/>
</dbReference>
<dbReference type="Gene3D" id="3.30.30.80">
    <property type="entry name" value="probable RNA-binding protein from clostridium symbiosum atcc 14940"/>
    <property type="match status" value="1"/>
</dbReference>
<dbReference type="EMBL" id="CP003359">
    <property type="protein sequence ID" value="AGB42503.1"/>
    <property type="molecule type" value="Genomic_DNA"/>
</dbReference>
<comment type="subunit">
    <text evidence="6">Forms a complex with KhpA.</text>
</comment>
<dbReference type="PANTHER" id="PTHR35800">
    <property type="entry name" value="PROTEIN JAG"/>
    <property type="match status" value="1"/>
</dbReference>
<dbReference type="RefSeq" id="WP_015328214.1">
    <property type="nucleotide sequence ID" value="NC_019978.1"/>
</dbReference>
<accession>L0KEK8</accession>
<evidence type="ECO:0000259" key="8">
    <source>
        <dbReference type="PROSITE" id="PS51061"/>
    </source>
</evidence>
<keyword evidence="2 6" id="KW-0694">RNA-binding</keyword>
<feature type="domain" description="R3H" evidence="8">
    <location>
        <begin position="143"/>
        <end position="208"/>
    </location>
</feature>
<dbReference type="CDD" id="cd02414">
    <property type="entry name" value="KH-II_Jag"/>
    <property type="match status" value="1"/>
</dbReference>
<dbReference type="HAMAP" id="MF_00867">
    <property type="entry name" value="KhpB"/>
    <property type="match status" value="1"/>
</dbReference>
<feature type="region of interest" description="Jag_N domain" evidence="6">
    <location>
        <begin position="5"/>
        <end position="55"/>
    </location>
</feature>
<dbReference type="PATRIC" id="fig|748449.3.peg.2551"/>
<name>L0KEK8_HALHC</name>
<evidence type="ECO:0000256" key="3">
    <source>
        <dbReference type="ARBA" id="ARBA00022960"/>
    </source>
</evidence>
<dbReference type="SUPFAM" id="SSF82708">
    <property type="entry name" value="R3H domain"/>
    <property type="match status" value="1"/>
</dbReference>
<dbReference type="InterPro" id="IPR015946">
    <property type="entry name" value="KH_dom-like_a/b"/>
</dbReference>
<dbReference type="InterPro" id="IPR001374">
    <property type="entry name" value="R3H_dom"/>
</dbReference>
<feature type="region of interest" description="Disordered" evidence="7">
    <location>
        <begin position="189"/>
        <end position="208"/>
    </location>
</feature>
<evidence type="ECO:0000256" key="4">
    <source>
        <dbReference type="ARBA" id="ARBA00023186"/>
    </source>
</evidence>
<evidence type="ECO:0000256" key="5">
    <source>
        <dbReference type="ARBA" id="ARBA00023316"/>
    </source>
</evidence>
<dbReference type="SMART" id="SM00393">
    <property type="entry name" value="R3H"/>
    <property type="match status" value="1"/>
</dbReference>
<comment type="function">
    <text evidence="6">A probable RNA chaperone. Forms a complex with KhpA which binds to cellular RNA and controls its expression. Plays a role in peptidoglycan (PG) homeostasis and cell length regulation.</text>
</comment>
<protein>
    <recommendedName>
        <fullName evidence="6">RNA-binding protein KhpB</fullName>
    </recommendedName>
    <alternativeName>
        <fullName evidence="6">RNA-binding protein EloR</fullName>
    </alternativeName>
</protein>
<dbReference type="NCBIfam" id="NF041568">
    <property type="entry name" value="Jag_EloR"/>
    <property type="match status" value="1"/>
</dbReference>
<dbReference type="Pfam" id="PF01424">
    <property type="entry name" value="R3H"/>
    <property type="match status" value="1"/>
</dbReference>
<dbReference type="GO" id="GO:0005737">
    <property type="term" value="C:cytoplasm"/>
    <property type="evidence" value="ECO:0007669"/>
    <property type="project" value="UniProtKB-SubCell"/>
</dbReference>
<dbReference type="Pfam" id="PF14804">
    <property type="entry name" value="Jag_N"/>
    <property type="match status" value="1"/>
</dbReference>
<comment type="similarity">
    <text evidence="6">Belongs to the KhpB RNA-binding protein family.</text>
</comment>
<dbReference type="InterPro" id="IPR034079">
    <property type="entry name" value="R3H_KhpB"/>
</dbReference>
<dbReference type="GO" id="GO:0003723">
    <property type="term" value="F:RNA binding"/>
    <property type="evidence" value="ECO:0007669"/>
    <property type="project" value="UniProtKB-UniRule"/>
</dbReference>
<keyword evidence="10" id="KW-1185">Reference proteome</keyword>
<dbReference type="eggNOG" id="COG1847">
    <property type="taxonomic scope" value="Bacteria"/>
</dbReference>
<proteinExistence type="inferred from homology"/>
<dbReference type="Gene3D" id="3.30.300.20">
    <property type="match status" value="1"/>
</dbReference>
<evidence type="ECO:0000256" key="1">
    <source>
        <dbReference type="ARBA" id="ARBA00022490"/>
    </source>
</evidence>
<dbReference type="CDD" id="cd02644">
    <property type="entry name" value="R3H_jag"/>
    <property type="match status" value="1"/>
</dbReference>
<keyword evidence="3 6" id="KW-0133">Cell shape</keyword>
<dbReference type="KEGG" id="hhl:Halha_2631"/>
<organism evidence="9 10">
    <name type="scientific">Halobacteroides halobius (strain ATCC 35273 / DSM 5150 / MD-1)</name>
    <dbReference type="NCBI Taxonomy" id="748449"/>
    <lineage>
        <taxon>Bacteria</taxon>
        <taxon>Bacillati</taxon>
        <taxon>Bacillota</taxon>
        <taxon>Clostridia</taxon>
        <taxon>Halanaerobiales</taxon>
        <taxon>Halobacteroidaceae</taxon>
        <taxon>Halobacteroides</taxon>
    </lineage>
</organism>
<dbReference type="Gene3D" id="3.30.1370.50">
    <property type="entry name" value="R3H-like domain"/>
    <property type="match status" value="1"/>
</dbReference>
<reference evidence="10" key="1">
    <citation type="submission" date="2012-02" db="EMBL/GenBank/DDBJ databases">
        <title>The complete genome of Halobacteroides halobius DSM 5150.</title>
        <authorList>
            <person name="Lucas S."/>
            <person name="Copeland A."/>
            <person name="Lapidus A."/>
            <person name="Glavina del Rio T."/>
            <person name="Dalin E."/>
            <person name="Tice H."/>
            <person name="Bruce D."/>
            <person name="Goodwin L."/>
            <person name="Pitluck S."/>
            <person name="Peters L."/>
            <person name="Mikhailova N."/>
            <person name="Gu W."/>
            <person name="Kyrpides N."/>
            <person name="Mavromatis K."/>
            <person name="Ivanova N."/>
            <person name="Brettin T."/>
            <person name="Detter J.C."/>
            <person name="Han C."/>
            <person name="Larimer F."/>
            <person name="Land M."/>
            <person name="Hauser L."/>
            <person name="Markowitz V."/>
            <person name="Cheng J.-F."/>
            <person name="Hugenholtz P."/>
            <person name="Woyke T."/>
            <person name="Wu D."/>
            <person name="Tindall B."/>
            <person name="Pomrenke H."/>
            <person name="Brambilla E."/>
            <person name="Klenk H.-P."/>
            <person name="Eisen J.A."/>
        </authorList>
    </citation>
    <scope>NUCLEOTIDE SEQUENCE [LARGE SCALE GENOMIC DNA]</scope>
    <source>
        <strain evidence="10">ATCC 35273 / DSM 5150 / MD-1</strain>
    </source>
</reference>
<dbReference type="InterPro" id="IPR032782">
    <property type="entry name" value="KhpB_N"/>
</dbReference>
<dbReference type="Proteomes" id="UP000010880">
    <property type="component" value="Chromosome"/>
</dbReference>
<dbReference type="InterPro" id="IPR038247">
    <property type="entry name" value="Jag_N_dom_sf"/>
</dbReference>
<keyword evidence="5 6" id="KW-0961">Cell wall biogenesis/degradation</keyword>
<dbReference type="STRING" id="748449.Halha_2631"/>